<comment type="caution">
    <text evidence="2">The sequence shown here is derived from an EMBL/GenBank/DDBJ whole genome shotgun (WGS) entry which is preliminary data.</text>
</comment>
<feature type="domain" description="ThuA-like" evidence="1">
    <location>
        <begin position="29"/>
        <end position="212"/>
    </location>
</feature>
<proteinExistence type="predicted"/>
<name>A0A7X5BZ66_9BACL</name>
<sequence>MSEPTGQWPVNVLLLGDFTDAPWHPLEPARAALQSILEPAFRITATENYDELSRLNPADYPLCISYTDCWNRKPAPEQTAGLLRYVAGGGGLLVIHNGISLQAGDALAQLIGARFTGHPPYQPLRYVPIGEHPVLGGVDPFDLDEEPYAFELDPLAERTAFLAYEFEGAQHPAGWERSYGLGRVVYVQPGHHAPSFEPASYRRLVLNAAHWACGGK</sequence>
<gene>
    <name evidence="2" type="ORF">GT003_14250</name>
</gene>
<dbReference type="InterPro" id="IPR029010">
    <property type="entry name" value="ThuA-like"/>
</dbReference>
<dbReference type="AlphaFoldDB" id="A0A7X5BZ66"/>
<evidence type="ECO:0000313" key="3">
    <source>
        <dbReference type="Proteomes" id="UP000558113"/>
    </source>
</evidence>
<evidence type="ECO:0000259" key="1">
    <source>
        <dbReference type="Pfam" id="PF06283"/>
    </source>
</evidence>
<dbReference type="Proteomes" id="UP000558113">
    <property type="component" value="Unassembled WGS sequence"/>
</dbReference>
<dbReference type="EMBL" id="JAAAMU010000006">
    <property type="protein sequence ID" value="NBC70156.1"/>
    <property type="molecule type" value="Genomic_DNA"/>
</dbReference>
<dbReference type="Gene3D" id="3.40.50.880">
    <property type="match status" value="1"/>
</dbReference>
<dbReference type="RefSeq" id="WP_161698791.1">
    <property type="nucleotide sequence ID" value="NZ_JAAAMU010000006.1"/>
</dbReference>
<accession>A0A7X5BZ66</accession>
<dbReference type="SUPFAM" id="SSF52317">
    <property type="entry name" value="Class I glutamine amidotransferase-like"/>
    <property type="match status" value="1"/>
</dbReference>
<dbReference type="OrthoDB" id="9816308at2"/>
<evidence type="ECO:0000313" key="2">
    <source>
        <dbReference type="EMBL" id="NBC70156.1"/>
    </source>
</evidence>
<dbReference type="Pfam" id="PF06283">
    <property type="entry name" value="ThuA"/>
    <property type="match status" value="1"/>
</dbReference>
<protein>
    <submittedName>
        <fullName evidence="2">ThuA domain-containing protein</fullName>
    </submittedName>
</protein>
<dbReference type="InterPro" id="IPR029062">
    <property type="entry name" value="Class_I_gatase-like"/>
</dbReference>
<reference evidence="2 3" key="1">
    <citation type="submission" date="2020-01" db="EMBL/GenBank/DDBJ databases">
        <title>Paenibacillus soybeanensis sp. nov. isolated from the nodules of soybean (Glycine max(L.) Merr).</title>
        <authorList>
            <person name="Wang H."/>
        </authorList>
    </citation>
    <scope>NUCLEOTIDE SEQUENCE [LARGE SCALE GENOMIC DNA]</scope>
    <source>
        <strain evidence="2 3">DSM 23054</strain>
    </source>
</reference>
<keyword evidence="3" id="KW-1185">Reference proteome</keyword>
<organism evidence="2 3">
    <name type="scientific">Paenibacillus sacheonensis</name>
    <dbReference type="NCBI Taxonomy" id="742054"/>
    <lineage>
        <taxon>Bacteria</taxon>
        <taxon>Bacillati</taxon>
        <taxon>Bacillota</taxon>
        <taxon>Bacilli</taxon>
        <taxon>Bacillales</taxon>
        <taxon>Paenibacillaceae</taxon>
        <taxon>Paenibacillus</taxon>
    </lineage>
</organism>